<evidence type="ECO:0000256" key="1">
    <source>
        <dbReference type="ARBA" id="ARBA00004196"/>
    </source>
</evidence>
<dbReference type="AlphaFoldDB" id="A0A0R1Z9B0"/>
<dbReference type="PRINTS" id="PR00691">
    <property type="entry name" value="ADHESINB"/>
</dbReference>
<dbReference type="GO" id="GO:0007155">
    <property type="term" value="P:cell adhesion"/>
    <property type="evidence" value="ECO:0007669"/>
    <property type="project" value="InterPro"/>
</dbReference>
<feature type="signal peptide" evidence="7">
    <location>
        <begin position="1"/>
        <end position="25"/>
    </location>
</feature>
<dbReference type="GO" id="GO:0030001">
    <property type="term" value="P:metal ion transport"/>
    <property type="evidence" value="ECO:0007669"/>
    <property type="project" value="InterPro"/>
</dbReference>
<dbReference type="Gene3D" id="3.40.50.1980">
    <property type="entry name" value="Nitrogenase molybdenum iron protein domain"/>
    <property type="match status" value="2"/>
</dbReference>
<keyword evidence="4 7" id="KW-0732">Signal</keyword>
<dbReference type="PRINTS" id="PR00690">
    <property type="entry name" value="ADHESNFAMILY"/>
</dbReference>
<evidence type="ECO:0000256" key="5">
    <source>
        <dbReference type="RuleBase" id="RU003512"/>
    </source>
</evidence>
<dbReference type="STRING" id="1423820.FC64_GL001322"/>
<evidence type="ECO:0000256" key="3">
    <source>
        <dbReference type="ARBA" id="ARBA00022723"/>
    </source>
</evidence>
<keyword evidence="6" id="KW-0175">Coiled coil</keyword>
<comment type="similarity">
    <text evidence="5">Belongs to the bacterial solute-binding protein 9 family.</text>
</comment>
<evidence type="ECO:0000256" key="2">
    <source>
        <dbReference type="ARBA" id="ARBA00022448"/>
    </source>
</evidence>
<accession>A0A0R1Z9B0</accession>
<keyword evidence="9" id="KW-1185">Reference proteome</keyword>
<dbReference type="RefSeq" id="WP_057907152.1">
    <property type="nucleotide sequence ID" value="NZ_AYYZ01000030.1"/>
</dbReference>
<dbReference type="SUPFAM" id="SSF53807">
    <property type="entry name" value="Helical backbone' metal receptor"/>
    <property type="match status" value="1"/>
</dbReference>
<gene>
    <name evidence="8" type="ORF">FC64_GL001322</name>
</gene>
<protein>
    <submittedName>
        <fullName evidence="8">ABC transporter substrate binding protein</fullName>
    </submittedName>
</protein>
<comment type="subcellular location">
    <subcellularLocation>
        <location evidence="1">Cell envelope</location>
    </subcellularLocation>
</comment>
<evidence type="ECO:0000256" key="7">
    <source>
        <dbReference type="SAM" id="SignalP"/>
    </source>
</evidence>
<dbReference type="InterPro" id="IPR006128">
    <property type="entry name" value="Lipoprotein_PsaA-like"/>
</dbReference>
<evidence type="ECO:0000256" key="6">
    <source>
        <dbReference type="SAM" id="Coils"/>
    </source>
</evidence>
<sequence length="296" mass="33064">MKKFSKLFLLAVNAILLTFSLSACGKQSSAKKTSADKINVVATTDFYGNIAQEVLGDHGTVTSIINSPNVDPHDFTPTTATAKKVAKANLVIENGVGYDTWVNKLQARKILSIGKVVGAKDGDNEHLWYNPDNIEKYVDALAIQYGRLLPQDVAVFKKNAAAYKKKLNVLNQKMDQIKNEKHNANVAVSEPVFNYALQKMGFKVTNNHFSLAIEEGSDPSYTDIRDLQNSIKEHKIAFFVLNKQDDSKIVNNIADLCRKENIPVLEVTETMPKDDNYIEWFSNELDQLAKIVQAKR</sequence>
<keyword evidence="2 5" id="KW-0813">Transport</keyword>
<feature type="coiled-coil region" evidence="6">
    <location>
        <begin position="153"/>
        <end position="187"/>
    </location>
</feature>
<dbReference type="InterPro" id="IPR050492">
    <property type="entry name" value="Bact_metal-bind_prot9"/>
</dbReference>
<dbReference type="EMBL" id="AYYZ01000030">
    <property type="protein sequence ID" value="KRM51512.1"/>
    <property type="molecule type" value="Genomic_DNA"/>
</dbReference>
<dbReference type="PATRIC" id="fig|1423820.4.peg.1348"/>
<reference evidence="8 9" key="1">
    <citation type="journal article" date="2015" name="Genome Announc.">
        <title>Expanding the biotechnology potential of lactobacilli through comparative genomics of 213 strains and associated genera.</title>
        <authorList>
            <person name="Sun Z."/>
            <person name="Harris H.M."/>
            <person name="McCann A."/>
            <person name="Guo C."/>
            <person name="Argimon S."/>
            <person name="Zhang W."/>
            <person name="Yang X."/>
            <person name="Jeffery I.B."/>
            <person name="Cooney J.C."/>
            <person name="Kagawa T.F."/>
            <person name="Liu W."/>
            <person name="Song Y."/>
            <person name="Salvetti E."/>
            <person name="Wrobel A."/>
            <person name="Rasinkangas P."/>
            <person name="Parkhill J."/>
            <person name="Rea M.C."/>
            <person name="O'Sullivan O."/>
            <person name="Ritari J."/>
            <person name="Douillard F.P."/>
            <person name="Paul Ross R."/>
            <person name="Yang R."/>
            <person name="Briner A.E."/>
            <person name="Felis G.E."/>
            <person name="de Vos W.M."/>
            <person name="Barrangou R."/>
            <person name="Klaenhammer T.R."/>
            <person name="Caufield P.W."/>
            <person name="Cui Y."/>
            <person name="Zhang H."/>
            <person name="O'Toole P.W."/>
        </authorList>
    </citation>
    <scope>NUCLEOTIDE SEQUENCE [LARGE SCALE GENOMIC DNA]</scope>
    <source>
        <strain evidence="8 9">DSM 20653</strain>
    </source>
</reference>
<dbReference type="PROSITE" id="PS51257">
    <property type="entry name" value="PROKAR_LIPOPROTEIN"/>
    <property type="match status" value="1"/>
</dbReference>
<evidence type="ECO:0000256" key="4">
    <source>
        <dbReference type="ARBA" id="ARBA00022729"/>
    </source>
</evidence>
<dbReference type="PANTHER" id="PTHR42953">
    <property type="entry name" value="HIGH-AFFINITY ZINC UPTAKE SYSTEM PROTEIN ZNUA-RELATED"/>
    <property type="match status" value="1"/>
</dbReference>
<dbReference type="Proteomes" id="UP000051291">
    <property type="component" value="Unassembled WGS sequence"/>
</dbReference>
<dbReference type="InterPro" id="IPR006129">
    <property type="entry name" value="AdhesinB"/>
</dbReference>
<keyword evidence="3" id="KW-0479">Metal-binding</keyword>
<feature type="chain" id="PRO_5038748322" evidence="7">
    <location>
        <begin position="26"/>
        <end position="296"/>
    </location>
</feature>
<dbReference type="Pfam" id="PF01297">
    <property type="entry name" value="ZnuA"/>
    <property type="match status" value="1"/>
</dbReference>
<dbReference type="PANTHER" id="PTHR42953:SF1">
    <property type="entry name" value="METAL-BINDING PROTEIN HI_0362-RELATED"/>
    <property type="match status" value="1"/>
</dbReference>
<dbReference type="GO" id="GO:0046872">
    <property type="term" value="F:metal ion binding"/>
    <property type="evidence" value="ECO:0007669"/>
    <property type="project" value="UniProtKB-KW"/>
</dbReference>
<evidence type="ECO:0000313" key="8">
    <source>
        <dbReference type="EMBL" id="KRM51512.1"/>
    </source>
</evidence>
<comment type="caution">
    <text evidence="8">The sequence shown here is derived from an EMBL/GenBank/DDBJ whole genome shotgun (WGS) entry which is preliminary data.</text>
</comment>
<dbReference type="InterPro" id="IPR006127">
    <property type="entry name" value="ZnuA-like"/>
</dbReference>
<organism evidence="8 9">
    <name type="scientific">Ligilactobacillus araffinosus DSM 20653</name>
    <dbReference type="NCBI Taxonomy" id="1423820"/>
    <lineage>
        <taxon>Bacteria</taxon>
        <taxon>Bacillati</taxon>
        <taxon>Bacillota</taxon>
        <taxon>Bacilli</taxon>
        <taxon>Lactobacillales</taxon>
        <taxon>Lactobacillaceae</taxon>
        <taxon>Ligilactobacillus</taxon>
    </lineage>
</organism>
<dbReference type="GO" id="GO:0030313">
    <property type="term" value="C:cell envelope"/>
    <property type="evidence" value="ECO:0007669"/>
    <property type="project" value="UniProtKB-SubCell"/>
</dbReference>
<evidence type="ECO:0000313" key="9">
    <source>
        <dbReference type="Proteomes" id="UP000051291"/>
    </source>
</evidence>
<proteinExistence type="inferred from homology"/>
<name>A0A0R1Z9B0_9LACO</name>